<evidence type="ECO:0000313" key="2">
    <source>
        <dbReference type="EMBL" id="MEV8461035.1"/>
    </source>
</evidence>
<dbReference type="Pfam" id="PF13454">
    <property type="entry name" value="NAD_binding_9"/>
    <property type="match status" value="1"/>
</dbReference>
<dbReference type="Proteomes" id="UP001553148">
    <property type="component" value="Unassembled WGS sequence"/>
</dbReference>
<gene>
    <name evidence="2" type="ORF">AB0470_15980</name>
</gene>
<sequence length="640" mass="69460">MKRPLSVGIVGVGPRGLTVLERLCANAAAEPAAGPVIVHAIDPAPHGAGRVWRTDQSPHLLMNTVAEQITVFTDASVSCAGPVVPGPNLYEWATLVTVMDTVGRYPSDVLREARDLGPNSYPTRALYGHYLRWAFQRTVETAPRHVSVRVHRDTAVELSDHGDHQVLRLAGGDRLPVDVVVLAQGHLPSLPAHPPRTEGGARHVPPGNPADVDLDAIAPAEPIALRGLGLTFFDYLALFTTARGGVFEERPDGRLVYRASGREPRMYAGSRRGVPYQARGDNQKGMGQRHQPLLLTARTIRALRERARSRGDVSFRRDVWPLVAREVEIVYYRSLLRGRGASAQSVADFVRAYLIAPAGSAAEELALSRHGVEEPDRWNWQAVETPYDEQALRGPEEFRNWLVAHLERDAAIARRGNVDDPLKSALDVLRDLRNEIRQIVDHAGITGRSYRDELTGWYSPFNAGVSIGPPRRRIAEMAALIRAGVLEPVGPGMRVTPVKGPGGFLVTSSVVPGPPVTVTTLVEARIQTPDVRATADPLTRRLLRTGQATAYRIPDPDGGHHETGALAVTERPSRLLDAHGRVHPRRFALGVPTEGVHWATAAGVRPGVDSVTLGDADAIARAVLGFEAVRSSDKVEAHAS</sequence>
<dbReference type="PANTHER" id="PTHR40254">
    <property type="entry name" value="BLR0577 PROTEIN"/>
    <property type="match status" value="1"/>
</dbReference>
<evidence type="ECO:0000259" key="1">
    <source>
        <dbReference type="Pfam" id="PF13454"/>
    </source>
</evidence>
<evidence type="ECO:0000313" key="3">
    <source>
        <dbReference type="Proteomes" id="UP001553148"/>
    </source>
</evidence>
<dbReference type="EMBL" id="JBFAUJ010000006">
    <property type="protein sequence ID" value="MEV8461035.1"/>
    <property type="molecule type" value="Genomic_DNA"/>
</dbReference>
<dbReference type="SUPFAM" id="SSF51905">
    <property type="entry name" value="FAD/NAD(P)-binding domain"/>
    <property type="match status" value="1"/>
</dbReference>
<name>A0ABV3KNY7_STRGS</name>
<protein>
    <submittedName>
        <fullName evidence="2">FAD/NAD(P)-binding protein</fullName>
    </submittedName>
</protein>
<dbReference type="InterPro" id="IPR052189">
    <property type="entry name" value="L-asp_N-monooxygenase_NS-form"/>
</dbReference>
<organism evidence="2 3">
    <name type="scientific">Streptomyces griseosporeus</name>
    <dbReference type="NCBI Taxonomy" id="1910"/>
    <lineage>
        <taxon>Bacteria</taxon>
        <taxon>Bacillati</taxon>
        <taxon>Actinomycetota</taxon>
        <taxon>Actinomycetes</taxon>
        <taxon>Kitasatosporales</taxon>
        <taxon>Streptomycetaceae</taxon>
        <taxon>Streptomyces</taxon>
    </lineage>
</organism>
<dbReference type="InterPro" id="IPR038732">
    <property type="entry name" value="HpyO/CreE_NAD-binding"/>
</dbReference>
<proteinExistence type="predicted"/>
<reference evidence="2 3" key="1">
    <citation type="submission" date="2024-06" db="EMBL/GenBank/DDBJ databases">
        <title>The Natural Products Discovery Center: Release of the First 8490 Sequenced Strains for Exploring Actinobacteria Biosynthetic Diversity.</title>
        <authorList>
            <person name="Kalkreuter E."/>
            <person name="Kautsar S.A."/>
            <person name="Yang D."/>
            <person name="Bader C.D."/>
            <person name="Teijaro C.N."/>
            <person name="Fluegel L."/>
            <person name="Davis C.M."/>
            <person name="Simpson J.R."/>
            <person name="Lauterbach L."/>
            <person name="Steele A.D."/>
            <person name="Gui C."/>
            <person name="Meng S."/>
            <person name="Li G."/>
            <person name="Viehrig K."/>
            <person name="Ye F."/>
            <person name="Su P."/>
            <person name="Kiefer A.F."/>
            <person name="Nichols A."/>
            <person name="Cepeda A.J."/>
            <person name="Yan W."/>
            <person name="Fan B."/>
            <person name="Jiang Y."/>
            <person name="Adhikari A."/>
            <person name="Zheng C.-J."/>
            <person name="Schuster L."/>
            <person name="Cowan T.M."/>
            <person name="Smanski M.J."/>
            <person name="Chevrette M.G."/>
            <person name="De Carvalho L.P.S."/>
            <person name="Shen B."/>
        </authorList>
    </citation>
    <scope>NUCLEOTIDE SEQUENCE [LARGE SCALE GENOMIC DNA]</scope>
    <source>
        <strain evidence="2 3">NPDC052360</strain>
    </source>
</reference>
<dbReference type="InterPro" id="IPR036188">
    <property type="entry name" value="FAD/NAD-bd_sf"/>
</dbReference>
<dbReference type="RefSeq" id="WP_239513216.1">
    <property type="nucleotide sequence ID" value="NZ_JBFAUJ010000006.1"/>
</dbReference>
<feature type="domain" description="FAD-dependent urate hydroxylase HpyO/Asp monooxygenase CreE-like FAD/NAD(P)-binding" evidence="1">
    <location>
        <begin position="9"/>
        <end position="186"/>
    </location>
</feature>
<accession>A0ABV3KNY7</accession>
<dbReference type="PANTHER" id="PTHR40254:SF1">
    <property type="entry name" value="BLR0577 PROTEIN"/>
    <property type="match status" value="1"/>
</dbReference>
<keyword evidence="3" id="KW-1185">Reference proteome</keyword>
<comment type="caution">
    <text evidence="2">The sequence shown here is derived from an EMBL/GenBank/DDBJ whole genome shotgun (WGS) entry which is preliminary data.</text>
</comment>